<feature type="region of interest" description="Disordered" evidence="1">
    <location>
        <begin position="1"/>
        <end position="48"/>
    </location>
</feature>
<feature type="compositionally biased region" description="Polar residues" evidence="1">
    <location>
        <begin position="1"/>
        <end position="11"/>
    </location>
</feature>
<feature type="compositionally biased region" description="Polar residues" evidence="1">
    <location>
        <begin position="22"/>
        <end position="32"/>
    </location>
</feature>
<comment type="caution">
    <text evidence="3">The sequence shown here is derived from an EMBL/GenBank/DDBJ whole genome shotgun (WGS) entry which is preliminary data.</text>
</comment>
<evidence type="ECO:0000256" key="1">
    <source>
        <dbReference type="SAM" id="MobiDB-lite"/>
    </source>
</evidence>
<keyword evidence="4" id="KW-1185">Reference proteome</keyword>
<proteinExistence type="predicted"/>
<reference evidence="3 4" key="1">
    <citation type="journal article" date="2021" name="Mar. Drugs">
        <title>Genome Reduction and Secondary Metabolism of the Marine Sponge-Associated Cyanobacterium Leptothoe.</title>
        <authorList>
            <person name="Konstantinou D."/>
            <person name="Popin R.V."/>
            <person name="Fewer D.P."/>
            <person name="Sivonen K."/>
            <person name="Gkelis S."/>
        </authorList>
    </citation>
    <scope>NUCLEOTIDE SEQUENCE [LARGE SCALE GENOMIC DNA]</scope>
    <source>
        <strain evidence="3 4">TAU-MAC 1615</strain>
    </source>
</reference>
<sequence>MTAHNSHTPGSPQLKLAAAIPPSTNDDNNGSRRASMEPAPATNDISINVPAPITIKQPDQNKWETLKQNGWAIVSVVLVPLALLLLTNMMEKANETTAQSNRETESVTGV</sequence>
<feature type="transmembrane region" description="Helical" evidence="2">
    <location>
        <begin position="70"/>
        <end position="87"/>
    </location>
</feature>
<dbReference type="EMBL" id="JADOER010000010">
    <property type="protein sequence ID" value="MBT9312783.1"/>
    <property type="molecule type" value="Genomic_DNA"/>
</dbReference>
<gene>
    <name evidence="3" type="ORF">IXB28_11240</name>
</gene>
<dbReference type="Proteomes" id="UP001196661">
    <property type="component" value="Unassembled WGS sequence"/>
</dbReference>
<name>A0ABS5Y4M1_9CYAN</name>
<evidence type="ECO:0000256" key="2">
    <source>
        <dbReference type="SAM" id="Phobius"/>
    </source>
</evidence>
<organism evidence="3 4">
    <name type="scientific">Leptothoe kymatousa TAU-MAC 1615</name>
    <dbReference type="NCBI Taxonomy" id="2364775"/>
    <lineage>
        <taxon>Bacteria</taxon>
        <taxon>Bacillati</taxon>
        <taxon>Cyanobacteriota</taxon>
        <taxon>Cyanophyceae</taxon>
        <taxon>Nodosilineales</taxon>
        <taxon>Cymatolegaceae</taxon>
        <taxon>Leptothoe</taxon>
        <taxon>Leptothoe kymatousa</taxon>
    </lineage>
</organism>
<accession>A0ABS5Y4M1</accession>
<dbReference type="RefSeq" id="WP_215618690.1">
    <property type="nucleotide sequence ID" value="NZ_JADOER010000010.1"/>
</dbReference>
<protein>
    <recommendedName>
        <fullName evidence="5">ER membrane protein complex subunit 4</fullName>
    </recommendedName>
</protein>
<evidence type="ECO:0000313" key="3">
    <source>
        <dbReference type="EMBL" id="MBT9312783.1"/>
    </source>
</evidence>
<evidence type="ECO:0000313" key="4">
    <source>
        <dbReference type="Proteomes" id="UP001196661"/>
    </source>
</evidence>
<keyword evidence="2" id="KW-0472">Membrane</keyword>
<keyword evidence="2" id="KW-1133">Transmembrane helix</keyword>
<keyword evidence="2" id="KW-0812">Transmembrane</keyword>
<evidence type="ECO:0008006" key="5">
    <source>
        <dbReference type="Google" id="ProtNLM"/>
    </source>
</evidence>